<keyword evidence="11" id="KW-1185">Reference proteome</keyword>
<comment type="similarity">
    <text evidence="1">Belongs to the CpsD/CapB family.</text>
</comment>
<reference evidence="10 11" key="1">
    <citation type="submission" date="2016-08" db="EMBL/GenBank/DDBJ databases">
        <title>Complete genome sequence of Fictibacillus arsenicus G25-54, a strain with toxicity to nematodes and a potential arsenic-resistance activity.</title>
        <authorList>
            <person name="Zheng Z."/>
        </authorList>
    </citation>
    <scope>NUCLEOTIDE SEQUENCE [LARGE SCALE GENOMIC DNA]</scope>
    <source>
        <strain evidence="10 11">G25-54</strain>
    </source>
</reference>
<name>A0A1B1Z952_9BACL</name>
<dbReference type="InterPro" id="IPR027417">
    <property type="entry name" value="P-loop_NTPase"/>
</dbReference>
<dbReference type="NCBIfam" id="TIGR01007">
    <property type="entry name" value="eps_fam"/>
    <property type="match status" value="1"/>
</dbReference>
<dbReference type="AlphaFoldDB" id="A0A1B1Z952"/>
<dbReference type="OrthoDB" id="9794577at2"/>
<evidence type="ECO:0000256" key="6">
    <source>
        <dbReference type="ARBA" id="ARBA00022840"/>
    </source>
</evidence>
<dbReference type="Proteomes" id="UP000077412">
    <property type="component" value="Chromosome"/>
</dbReference>
<keyword evidence="5" id="KW-0418">Kinase</keyword>
<evidence type="ECO:0000256" key="1">
    <source>
        <dbReference type="ARBA" id="ARBA00007316"/>
    </source>
</evidence>
<dbReference type="GO" id="GO:0042802">
    <property type="term" value="F:identical protein binding"/>
    <property type="evidence" value="ECO:0007669"/>
    <property type="project" value="UniProtKB-ARBA"/>
</dbReference>
<evidence type="ECO:0000256" key="3">
    <source>
        <dbReference type="ARBA" id="ARBA00022679"/>
    </source>
</evidence>
<dbReference type="InterPro" id="IPR050445">
    <property type="entry name" value="Bact_polysacc_biosynth/exp"/>
</dbReference>
<dbReference type="SUPFAM" id="SSF52540">
    <property type="entry name" value="P-loop containing nucleoside triphosphate hydrolases"/>
    <property type="match status" value="1"/>
</dbReference>
<organism evidence="10 11">
    <name type="scientific">Fictibacillus arsenicus</name>
    <dbReference type="NCBI Taxonomy" id="255247"/>
    <lineage>
        <taxon>Bacteria</taxon>
        <taxon>Bacillati</taxon>
        <taxon>Bacillota</taxon>
        <taxon>Bacilli</taxon>
        <taxon>Bacillales</taxon>
        <taxon>Fictibacillaceae</taxon>
        <taxon>Fictibacillus</taxon>
    </lineage>
</organism>
<sequence length="227" mass="24890">MFKSKKKLNNQRLLVADLNSKSPVFESYRTLRTNIQFASVDQDIKKIVITSPKPGEGKSTTVANLAIAFAQQGKKVLLIDADLRKPTVANTFSLPNTSGLTNVLSRQSKIEQVIQQTAVENLHILTSGPIPPNPSELLGSNSMKELVAKAENEFDIILFDSPPVLAVTDAQVLTNLSDGTILVVRSGSTDQDAAKKAKDLLQVGKSRLLGVVLNGKNQKQEQYYYYY</sequence>
<dbReference type="GO" id="GO:0004715">
    <property type="term" value="F:non-membrane spanning protein tyrosine kinase activity"/>
    <property type="evidence" value="ECO:0007669"/>
    <property type="project" value="UniProtKB-EC"/>
</dbReference>
<dbReference type="Pfam" id="PF13614">
    <property type="entry name" value="AAA_31"/>
    <property type="match status" value="1"/>
</dbReference>
<dbReference type="KEGG" id="far:ABE41_018295"/>
<dbReference type="GO" id="GO:0005524">
    <property type="term" value="F:ATP binding"/>
    <property type="evidence" value="ECO:0007669"/>
    <property type="project" value="UniProtKB-KW"/>
</dbReference>
<dbReference type="Gene3D" id="3.40.50.300">
    <property type="entry name" value="P-loop containing nucleotide triphosphate hydrolases"/>
    <property type="match status" value="1"/>
</dbReference>
<dbReference type="RefSeq" id="WP_066293503.1">
    <property type="nucleotide sequence ID" value="NZ_CP016761.1"/>
</dbReference>
<evidence type="ECO:0000256" key="7">
    <source>
        <dbReference type="ARBA" id="ARBA00023137"/>
    </source>
</evidence>
<dbReference type="EMBL" id="CP016761">
    <property type="protein sequence ID" value="ANX13967.1"/>
    <property type="molecule type" value="Genomic_DNA"/>
</dbReference>
<dbReference type="CDD" id="cd05387">
    <property type="entry name" value="BY-kinase"/>
    <property type="match status" value="1"/>
</dbReference>
<dbReference type="FunFam" id="3.40.50.300:FF:000527">
    <property type="entry name" value="Tyrosine-protein kinase etk"/>
    <property type="match status" value="1"/>
</dbReference>
<proteinExistence type="inferred from homology"/>
<evidence type="ECO:0000313" key="11">
    <source>
        <dbReference type="Proteomes" id="UP000077412"/>
    </source>
</evidence>
<accession>A0A1B1Z952</accession>
<feature type="domain" description="AAA" evidence="9">
    <location>
        <begin position="45"/>
        <end position="184"/>
    </location>
</feature>
<keyword evidence="6" id="KW-0067">ATP-binding</keyword>
<dbReference type="InterPro" id="IPR025669">
    <property type="entry name" value="AAA_dom"/>
</dbReference>
<evidence type="ECO:0000256" key="2">
    <source>
        <dbReference type="ARBA" id="ARBA00011903"/>
    </source>
</evidence>
<protein>
    <recommendedName>
        <fullName evidence="2">non-specific protein-tyrosine kinase</fullName>
        <ecNumber evidence="2">2.7.10.2</ecNumber>
    </recommendedName>
</protein>
<comment type="catalytic activity">
    <reaction evidence="8">
        <text>L-tyrosyl-[protein] + ATP = O-phospho-L-tyrosyl-[protein] + ADP + H(+)</text>
        <dbReference type="Rhea" id="RHEA:10596"/>
        <dbReference type="Rhea" id="RHEA-COMP:10136"/>
        <dbReference type="Rhea" id="RHEA-COMP:20101"/>
        <dbReference type="ChEBI" id="CHEBI:15378"/>
        <dbReference type="ChEBI" id="CHEBI:30616"/>
        <dbReference type="ChEBI" id="CHEBI:46858"/>
        <dbReference type="ChEBI" id="CHEBI:61978"/>
        <dbReference type="ChEBI" id="CHEBI:456216"/>
        <dbReference type="EC" id="2.7.10.2"/>
    </reaction>
</comment>
<keyword evidence="7" id="KW-0829">Tyrosine-protein kinase</keyword>
<keyword evidence="3" id="KW-0808">Transferase</keyword>
<evidence type="ECO:0000313" key="10">
    <source>
        <dbReference type="EMBL" id="ANX13967.1"/>
    </source>
</evidence>
<evidence type="ECO:0000259" key="9">
    <source>
        <dbReference type="Pfam" id="PF13614"/>
    </source>
</evidence>
<keyword evidence="4" id="KW-0547">Nucleotide-binding</keyword>
<dbReference type="GO" id="GO:0005886">
    <property type="term" value="C:plasma membrane"/>
    <property type="evidence" value="ECO:0007669"/>
    <property type="project" value="UniProtKB-ARBA"/>
</dbReference>
<evidence type="ECO:0000256" key="4">
    <source>
        <dbReference type="ARBA" id="ARBA00022741"/>
    </source>
</evidence>
<dbReference type="STRING" id="255247.ABE41_018295"/>
<evidence type="ECO:0000256" key="5">
    <source>
        <dbReference type="ARBA" id="ARBA00022777"/>
    </source>
</evidence>
<dbReference type="PANTHER" id="PTHR32309:SF13">
    <property type="entry name" value="FERRIC ENTEROBACTIN TRANSPORT PROTEIN FEPE"/>
    <property type="match status" value="1"/>
</dbReference>
<evidence type="ECO:0000256" key="8">
    <source>
        <dbReference type="ARBA" id="ARBA00051245"/>
    </source>
</evidence>
<dbReference type="PANTHER" id="PTHR32309">
    <property type="entry name" value="TYROSINE-PROTEIN KINASE"/>
    <property type="match status" value="1"/>
</dbReference>
<dbReference type="EC" id="2.7.10.2" evidence="2"/>
<dbReference type="InterPro" id="IPR005702">
    <property type="entry name" value="Wzc-like_C"/>
</dbReference>
<gene>
    <name evidence="10" type="ORF">ABE41_018295</name>
</gene>